<feature type="non-terminal residue" evidence="1">
    <location>
        <position position="1"/>
    </location>
</feature>
<comment type="caution">
    <text evidence="1">The sequence shown here is derived from an EMBL/GenBank/DDBJ whole genome shotgun (WGS) entry which is preliminary data.</text>
</comment>
<dbReference type="Proteomes" id="UP000070175">
    <property type="component" value="Unassembled WGS sequence"/>
</dbReference>
<reference evidence="1 2" key="1">
    <citation type="journal article" date="2016" name="Sci. Rep.">
        <title>Metabolic traits of an uncultured archaeal lineage -MSBL1- from brine pools of the Red Sea.</title>
        <authorList>
            <person name="Mwirichia R."/>
            <person name="Alam I."/>
            <person name="Rashid M."/>
            <person name="Vinu M."/>
            <person name="Ba-Alawi W."/>
            <person name="Anthony Kamau A."/>
            <person name="Kamanda Ngugi D."/>
            <person name="Goker M."/>
            <person name="Klenk H.P."/>
            <person name="Bajic V."/>
            <person name="Stingl U."/>
        </authorList>
    </citation>
    <scope>NUCLEOTIDE SEQUENCE [LARGE SCALE GENOMIC DNA]</scope>
    <source>
        <strain evidence="1">SCGC-AAA382N08</strain>
    </source>
</reference>
<gene>
    <name evidence="1" type="ORF">AKJ56_02330</name>
</gene>
<name>A0A133VMW6_9EURY</name>
<protein>
    <submittedName>
        <fullName evidence="1">Uncharacterized protein</fullName>
    </submittedName>
</protein>
<proteinExistence type="predicted"/>
<organism evidence="1 2">
    <name type="scientific">candidate division MSBL1 archaeon SCGC-AAA382N08</name>
    <dbReference type="NCBI Taxonomy" id="1698285"/>
    <lineage>
        <taxon>Archaea</taxon>
        <taxon>Methanobacteriati</taxon>
        <taxon>Methanobacteriota</taxon>
        <taxon>candidate division MSBL1</taxon>
    </lineage>
</organism>
<evidence type="ECO:0000313" key="1">
    <source>
        <dbReference type="EMBL" id="KXB07792.1"/>
    </source>
</evidence>
<sequence>YKKRETIAGRDVYDIHHFFSHGYDYKEEIVEERTDQSALSYLKDLREFIEDKVTQKIIDQDLNFLLSNEKFQAIRKSLKQETLMLLKDKIERINENV</sequence>
<dbReference type="AlphaFoldDB" id="A0A133VMW6"/>
<keyword evidence="2" id="KW-1185">Reference proteome</keyword>
<evidence type="ECO:0000313" key="2">
    <source>
        <dbReference type="Proteomes" id="UP000070175"/>
    </source>
</evidence>
<dbReference type="EMBL" id="LHYJ01000052">
    <property type="protein sequence ID" value="KXB07792.1"/>
    <property type="molecule type" value="Genomic_DNA"/>
</dbReference>
<accession>A0A133VMW6</accession>